<dbReference type="AlphaFoldDB" id="A0A5B8W736"/>
<organism evidence="1 2">
    <name type="scientific">Mucilaginibacter ginsenosidivorax</name>
    <dbReference type="NCBI Taxonomy" id="862126"/>
    <lineage>
        <taxon>Bacteria</taxon>
        <taxon>Pseudomonadati</taxon>
        <taxon>Bacteroidota</taxon>
        <taxon>Sphingobacteriia</taxon>
        <taxon>Sphingobacteriales</taxon>
        <taxon>Sphingobacteriaceae</taxon>
        <taxon>Mucilaginibacter</taxon>
    </lineage>
</organism>
<dbReference type="RefSeq" id="WP_147057678.1">
    <property type="nucleotide sequence ID" value="NZ_CP042437.1"/>
</dbReference>
<evidence type="ECO:0000313" key="2">
    <source>
        <dbReference type="Proteomes" id="UP000321362"/>
    </source>
</evidence>
<protein>
    <submittedName>
        <fullName evidence="1">Uncharacterized protein</fullName>
    </submittedName>
</protein>
<accession>A0A5B8W736</accession>
<gene>
    <name evidence="1" type="ORF">FSB76_23375</name>
</gene>
<evidence type="ECO:0000313" key="1">
    <source>
        <dbReference type="EMBL" id="QEC78745.1"/>
    </source>
</evidence>
<dbReference type="KEGG" id="mgk:FSB76_23375"/>
<proteinExistence type="predicted"/>
<dbReference type="Proteomes" id="UP000321362">
    <property type="component" value="Chromosome"/>
</dbReference>
<reference evidence="1 2" key="1">
    <citation type="journal article" date="2013" name="J. Microbiol.">
        <title>Mucilaginibacter ginsenosidivorax sp. nov., with ginsenoside converting activity isolated from sediment.</title>
        <authorList>
            <person name="Kim J.K."/>
            <person name="Choi T.E."/>
            <person name="Liu Q.M."/>
            <person name="Park H.Y."/>
            <person name="Yi T.H."/>
            <person name="Yoon M.H."/>
            <person name="Kim S.C."/>
            <person name="Im W.T."/>
        </authorList>
    </citation>
    <scope>NUCLEOTIDE SEQUENCE [LARGE SCALE GENOMIC DNA]</scope>
    <source>
        <strain evidence="1 2">KHI28</strain>
    </source>
</reference>
<dbReference type="EMBL" id="CP042437">
    <property type="protein sequence ID" value="QEC78745.1"/>
    <property type="molecule type" value="Genomic_DNA"/>
</dbReference>
<name>A0A5B8W736_9SPHI</name>
<sequence length="89" mass="10115">MKKTKSEVLERGTIVKIVEFGFTNPKHKYVSGKVEVDNQVIDIKVIPTLDAWSYSSSYRELPLYKDLAVGALFKIIEFSTGRLFLMSAK</sequence>
<keyword evidence="2" id="KW-1185">Reference proteome</keyword>